<comment type="similarity">
    <text evidence="3">Belongs to the MobA family.</text>
</comment>
<evidence type="ECO:0000259" key="5">
    <source>
        <dbReference type="Pfam" id="PF12804"/>
    </source>
</evidence>
<feature type="binding site" evidence="3">
    <location>
        <position position="110"/>
    </location>
    <ligand>
        <name>GTP</name>
        <dbReference type="ChEBI" id="CHEBI:37565"/>
    </ligand>
</feature>
<gene>
    <name evidence="3 6" type="primary">mobA</name>
    <name evidence="7" type="ORF">APQ99_01024</name>
    <name evidence="6" type="ORF">HBSAL_04195</name>
</gene>
<proteinExistence type="inferred from homology"/>
<dbReference type="EMBL" id="CP038631">
    <property type="protein sequence ID" value="QCC44563.1"/>
    <property type="molecule type" value="Genomic_DNA"/>
</dbReference>
<dbReference type="PANTHER" id="PTHR43777:SF1">
    <property type="entry name" value="MOLYBDENUM COFACTOR CYTIDYLYLTRANSFERASE"/>
    <property type="match status" value="1"/>
</dbReference>
<dbReference type="GO" id="GO:0046872">
    <property type="term" value="F:metal ion binding"/>
    <property type="evidence" value="ECO:0007669"/>
    <property type="project" value="UniProtKB-KW"/>
</dbReference>
<feature type="binding site" evidence="3">
    <location>
        <begin position="15"/>
        <end position="17"/>
    </location>
    <ligand>
        <name>GTP</name>
        <dbReference type="ChEBI" id="CHEBI:37565"/>
    </ligand>
</feature>
<evidence type="ECO:0000256" key="1">
    <source>
        <dbReference type="ARBA" id="ARBA00023134"/>
    </source>
</evidence>
<evidence type="ECO:0000313" key="7">
    <source>
        <dbReference type="EMBL" id="TYO76390.1"/>
    </source>
</evidence>
<dbReference type="SUPFAM" id="SSF53448">
    <property type="entry name" value="Nucleotide-diphospho-sugar transferases"/>
    <property type="match status" value="1"/>
</dbReference>
<keyword evidence="2 3" id="KW-0501">Molybdenum cofactor biosynthesis</keyword>
<protein>
    <recommendedName>
        <fullName evidence="3">Probable molybdenum cofactor guanylyltransferase</fullName>
        <shortName evidence="3">MoCo guanylyltransferase</shortName>
        <ecNumber evidence="3">2.7.7.77</ecNumber>
    </recommendedName>
    <alternativeName>
        <fullName evidence="3">GTP:molybdopterin guanylyltransferase</fullName>
    </alternativeName>
    <alternativeName>
        <fullName evidence="3">Mo-MPT guanylyltransferase</fullName>
    </alternativeName>
    <alternativeName>
        <fullName evidence="3">Molybdopterin guanylyltransferase</fullName>
    </alternativeName>
    <alternativeName>
        <fullName evidence="3">Molybdopterin-guanine dinucleotide synthase</fullName>
        <shortName evidence="3">MGD synthase</shortName>
    </alternativeName>
</protein>
<feature type="binding site" evidence="3">
    <location>
        <position position="28"/>
    </location>
    <ligand>
        <name>GTP</name>
        <dbReference type="ChEBI" id="CHEBI:37565"/>
    </ligand>
</feature>
<evidence type="ECO:0000256" key="4">
    <source>
        <dbReference type="SAM" id="MobiDB-lite"/>
    </source>
</evidence>
<evidence type="ECO:0000256" key="3">
    <source>
        <dbReference type="HAMAP-Rule" id="MF_00316"/>
    </source>
</evidence>
<dbReference type="InterPro" id="IPR013482">
    <property type="entry name" value="Molybde_CF_guanTrfase"/>
</dbReference>
<dbReference type="Pfam" id="PF12804">
    <property type="entry name" value="NTP_transf_3"/>
    <property type="match status" value="1"/>
</dbReference>
<dbReference type="GO" id="GO:0006777">
    <property type="term" value="P:Mo-molybdopterin cofactor biosynthetic process"/>
    <property type="evidence" value="ECO:0007669"/>
    <property type="project" value="UniProtKB-KW"/>
</dbReference>
<dbReference type="HAMAP" id="MF_00316">
    <property type="entry name" value="MobA"/>
    <property type="match status" value="1"/>
</dbReference>
<dbReference type="EMBL" id="VRYN01000002">
    <property type="protein sequence ID" value="TYO76390.1"/>
    <property type="molecule type" value="Genomic_DNA"/>
</dbReference>
<feature type="binding site" evidence="3">
    <location>
        <position position="110"/>
    </location>
    <ligand>
        <name>Mg(2+)</name>
        <dbReference type="ChEBI" id="CHEBI:18420"/>
    </ligand>
</feature>
<dbReference type="GO" id="GO:0005737">
    <property type="term" value="C:cytoplasm"/>
    <property type="evidence" value="ECO:0007669"/>
    <property type="project" value="UniProtKB-SubCell"/>
</dbReference>
<organism evidence="6 8">
    <name type="scientific">Halobacterium salinarum (strain ATCC 33171 / DSM 3754 / JCM 8978 / NBRC 102687 / NCIMB 764 / 91-R6)</name>
    <dbReference type="NCBI Taxonomy" id="2597657"/>
    <lineage>
        <taxon>Archaea</taxon>
        <taxon>Methanobacteriati</taxon>
        <taxon>Methanobacteriota</taxon>
        <taxon>Stenosarchaea group</taxon>
        <taxon>Halobacteria</taxon>
        <taxon>Halobacteriales</taxon>
        <taxon>Halobacteriaceae</taxon>
        <taxon>Halobacterium</taxon>
    </lineage>
</organism>
<keyword evidence="1 3" id="KW-0342">GTP-binding</keyword>
<dbReference type="Proteomes" id="UP000296216">
    <property type="component" value="Chromosome"/>
</dbReference>
<dbReference type="InterPro" id="IPR029044">
    <property type="entry name" value="Nucleotide-diphossugar_trans"/>
</dbReference>
<keyword evidence="3 6" id="KW-0808">Transferase</keyword>
<keyword evidence="3" id="KW-0963">Cytoplasm</keyword>
<dbReference type="Gene3D" id="3.90.550.10">
    <property type="entry name" value="Spore Coat Polysaccharide Biosynthesis Protein SpsA, Chain A"/>
    <property type="match status" value="1"/>
</dbReference>
<reference evidence="6" key="3">
    <citation type="journal article" name="MicrobiologyOpen">
        <title>Whole-genome comparison between the type strain of Halobacterium salinarum (DSM 3754(T)) and the laboratory strains R1 and NRC-1.</title>
        <authorList>
            <person name="Pfeiffer F."/>
            <person name="Losensky G."/>
            <person name="Marchfelder A."/>
            <person name="Habermann B."/>
            <person name="Dyall-Smith M."/>
        </authorList>
    </citation>
    <scope>NUCLEOTIDE SEQUENCE</scope>
    <source>
        <strain evidence="6">91-R6</strain>
    </source>
</reference>
<feature type="domain" description="MobA-like NTP transferase" evidence="5">
    <location>
        <begin position="12"/>
        <end position="175"/>
    </location>
</feature>
<keyword evidence="3" id="KW-0460">Magnesium</keyword>
<comment type="catalytic activity">
    <reaction evidence="3">
        <text>Mo-molybdopterin + GTP + H(+) = Mo-molybdopterin guanine dinucleotide + diphosphate</text>
        <dbReference type="Rhea" id="RHEA:34243"/>
        <dbReference type="ChEBI" id="CHEBI:15378"/>
        <dbReference type="ChEBI" id="CHEBI:33019"/>
        <dbReference type="ChEBI" id="CHEBI:37565"/>
        <dbReference type="ChEBI" id="CHEBI:71302"/>
        <dbReference type="ChEBI" id="CHEBI:71310"/>
        <dbReference type="EC" id="2.7.7.77"/>
    </reaction>
</comment>
<feature type="region of interest" description="Disordered" evidence="4">
    <location>
        <begin position="208"/>
        <end position="233"/>
    </location>
</feature>
<dbReference type="GeneID" id="39854710"/>
<reference evidence="6 8" key="1">
    <citation type="journal article" date="2019" name="Microbiol. Resour. Announc.">
        <title>The Genome Sequence of the Halobacterium salinarum Type Strain Is Closely Related to That of Laboratory Strains NRC-1 and R1.</title>
        <authorList>
            <person name="Pfeiffer F."/>
            <person name="Marchfelder A."/>
            <person name="Habermann B."/>
            <person name="Dyall-Smith M.L."/>
        </authorList>
    </citation>
    <scope>NUCLEOTIDE SEQUENCE [LARGE SCALE GENOMIC DNA]</scope>
    <source>
        <strain evidence="6">91-R6</strain>
        <strain evidence="8">ATCC 33171 / DSM 3754 / JCM 8978 / NBRC 102687 / NCIMB 764 / 91-R6</strain>
    </source>
</reference>
<sequence>MVMGSAAGGRAGIVLAGGRSTRFGDREKALATLGGRPLLWHVVARLGTVVDSVVVNCRRDQRAAFRAAVTTTDTDVAFAVDPDPGQGPAAGLSTALNAVGEPVVAVTACDMPFIDPAFFAWLCDRRADAGCAGAVPVVDGHPQVTHSVLAAAPTRVAVDAAAAAGNRSLSGVVARLPVTHVPAAQTRHRTARHSFMDVDTPAELAAARERHRAPRAVDRAHGPGETGVSNAGD</sequence>
<dbReference type="RefSeq" id="WP_136361151.1">
    <property type="nucleotide sequence ID" value="NZ_VRYN01000002.1"/>
</dbReference>
<dbReference type="GO" id="GO:0061603">
    <property type="term" value="F:molybdenum cofactor guanylyltransferase activity"/>
    <property type="evidence" value="ECO:0007669"/>
    <property type="project" value="UniProtKB-EC"/>
</dbReference>
<dbReference type="AlphaFoldDB" id="A0A4D6GSA4"/>
<evidence type="ECO:0000313" key="6">
    <source>
        <dbReference type="EMBL" id="QCC44563.1"/>
    </source>
</evidence>
<feature type="binding site" evidence="3">
    <location>
        <position position="81"/>
    </location>
    <ligand>
        <name>GTP</name>
        <dbReference type="ChEBI" id="CHEBI:37565"/>
    </ligand>
</feature>
<keyword evidence="3" id="KW-0479">Metal-binding</keyword>
<evidence type="ECO:0000313" key="8">
    <source>
        <dbReference type="Proteomes" id="UP000296216"/>
    </source>
</evidence>
<comment type="subcellular location">
    <subcellularLocation>
        <location evidence="3">Cytoplasm</location>
    </subcellularLocation>
</comment>
<keyword evidence="6" id="KW-0548">Nucleotidyltransferase</keyword>
<dbReference type="PANTHER" id="PTHR43777">
    <property type="entry name" value="MOLYBDENUM COFACTOR CYTIDYLYLTRANSFERASE"/>
    <property type="match status" value="1"/>
</dbReference>
<accession>A0A4D6GSA4</accession>
<evidence type="ECO:0000256" key="2">
    <source>
        <dbReference type="ARBA" id="ARBA00023150"/>
    </source>
</evidence>
<dbReference type="Proteomes" id="UP000323075">
    <property type="component" value="Unassembled WGS sequence"/>
</dbReference>
<comment type="cofactor">
    <cofactor evidence="3">
        <name>Mg(2+)</name>
        <dbReference type="ChEBI" id="CHEBI:18420"/>
    </cofactor>
</comment>
<dbReference type="InterPro" id="IPR025877">
    <property type="entry name" value="MobA-like_NTP_Trfase"/>
</dbReference>
<keyword evidence="3" id="KW-0547">Nucleotide-binding</keyword>
<dbReference type="CDD" id="cd02503">
    <property type="entry name" value="MobA"/>
    <property type="match status" value="1"/>
</dbReference>
<comment type="function">
    <text evidence="3">Transfers a GMP moiety from GTP to Mo-molybdopterin (Mo-MPT) cofactor (Moco or molybdenum cofactor) to form Mo-molybdopterin guanine dinucleotide (Mo-MGD) cofactor.</text>
</comment>
<feature type="binding site" evidence="3">
    <location>
        <position position="56"/>
    </location>
    <ligand>
        <name>GTP</name>
        <dbReference type="ChEBI" id="CHEBI:37565"/>
    </ligand>
</feature>
<dbReference type="GO" id="GO:0005525">
    <property type="term" value="F:GTP binding"/>
    <property type="evidence" value="ECO:0007669"/>
    <property type="project" value="UniProtKB-UniRule"/>
</dbReference>
<reference evidence="7 9" key="2">
    <citation type="submission" date="2019-07" db="EMBL/GenBank/DDBJ databases">
        <title>Genomic Encyclopedia of Archaeal and Bacterial Type Strains, Phase II (KMG-II): from individual species to whole genera.</title>
        <authorList>
            <person name="Goeker M."/>
        </authorList>
    </citation>
    <scope>NUCLEOTIDE SEQUENCE [LARGE SCALE GENOMIC DNA]</scope>
    <source>
        <strain evidence="7 9">DSM 3754</strain>
    </source>
</reference>
<evidence type="ECO:0000313" key="9">
    <source>
        <dbReference type="Proteomes" id="UP000323075"/>
    </source>
</evidence>
<dbReference type="EC" id="2.7.7.77" evidence="3"/>
<name>A0A4D6GSA4_HALS9</name>
<comment type="domain">
    <text evidence="3">The N-terminal domain determines nucleotide recognition and specific binding, while the C-terminal domain determines the specific binding to the target protein.</text>
</comment>